<dbReference type="InterPro" id="IPR006680">
    <property type="entry name" value="Amidohydro-rel"/>
</dbReference>
<feature type="domain" description="Amidohydrolase-related" evidence="3">
    <location>
        <begin position="280"/>
        <end position="452"/>
    </location>
</feature>
<evidence type="ECO:0000313" key="5">
    <source>
        <dbReference type="Proteomes" id="UP000319411"/>
    </source>
</evidence>
<comment type="similarity">
    <text evidence="1">Belongs to the metallo-dependent hydrolases superfamily. ATZ/TRZ family.</text>
</comment>
<keyword evidence="2" id="KW-0378">Hydrolase</keyword>
<dbReference type="InterPro" id="IPR032466">
    <property type="entry name" value="Metal_Hydrolase"/>
</dbReference>
<dbReference type="KEGG" id="pdis:D8B20_19940"/>
<reference evidence="4 5" key="1">
    <citation type="submission" date="2018-10" db="EMBL/GenBank/DDBJ databases">
        <title>Genome Sequencing of Pantoea dispersa DSM 32899.</title>
        <authorList>
            <person name="Nawrath M."/>
            <person name="Ottenheim C."/>
            <person name="Wilm A."/>
            <person name="Zimmermann W."/>
            <person name="Wu J.C."/>
        </authorList>
    </citation>
    <scope>NUCLEOTIDE SEQUENCE [LARGE SCALE GENOMIC DNA]</scope>
    <source>
        <strain evidence="4 5">DSM 32899</strain>
        <plasmid evidence="4 5">unnamed1</plasmid>
    </source>
</reference>
<accession>A0A518XJ35</accession>
<evidence type="ECO:0000256" key="1">
    <source>
        <dbReference type="ARBA" id="ARBA00006745"/>
    </source>
</evidence>
<proteinExistence type="inferred from homology"/>
<dbReference type="SUPFAM" id="SSF51556">
    <property type="entry name" value="Metallo-dependent hydrolases"/>
    <property type="match status" value="1"/>
</dbReference>
<gene>
    <name evidence="4" type="ORF">D8B20_19940</name>
</gene>
<geneLocation type="plasmid" evidence="4 5">
    <name>unnamed1</name>
</geneLocation>
<dbReference type="SUPFAM" id="SSF51338">
    <property type="entry name" value="Composite domain of metallo-dependent hydrolases"/>
    <property type="match status" value="1"/>
</dbReference>
<dbReference type="Gene3D" id="2.30.40.10">
    <property type="entry name" value="Urease, subunit C, domain 1"/>
    <property type="match status" value="1"/>
</dbReference>
<keyword evidence="5" id="KW-1185">Reference proteome</keyword>
<dbReference type="PANTHER" id="PTHR43794">
    <property type="entry name" value="AMINOHYDROLASE SSNA-RELATED"/>
    <property type="match status" value="1"/>
</dbReference>
<dbReference type="AlphaFoldDB" id="A0A518XJ35"/>
<dbReference type="Proteomes" id="UP000319411">
    <property type="component" value="Plasmid unnamed1"/>
</dbReference>
<protein>
    <submittedName>
        <fullName evidence="4">Amidohydrolase</fullName>
    </submittedName>
</protein>
<evidence type="ECO:0000259" key="3">
    <source>
        <dbReference type="Pfam" id="PF01979"/>
    </source>
</evidence>
<dbReference type="InterPro" id="IPR050287">
    <property type="entry name" value="MTA/SAH_deaminase"/>
</dbReference>
<dbReference type="GO" id="GO:0016810">
    <property type="term" value="F:hydrolase activity, acting on carbon-nitrogen (but not peptide) bonds"/>
    <property type="evidence" value="ECO:0007669"/>
    <property type="project" value="InterPro"/>
</dbReference>
<dbReference type="Gene3D" id="3.20.20.140">
    <property type="entry name" value="Metal-dependent hydrolases"/>
    <property type="match status" value="1"/>
</dbReference>
<dbReference type="PANTHER" id="PTHR43794:SF11">
    <property type="entry name" value="AMIDOHYDROLASE-RELATED DOMAIN-CONTAINING PROTEIN"/>
    <property type="match status" value="1"/>
</dbReference>
<organism evidence="4 5">
    <name type="scientific">Candidatus Pantoea soli</name>
    <dbReference type="NCBI Taxonomy" id="3098669"/>
    <lineage>
        <taxon>Bacteria</taxon>
        <taxon>Pseudomonadati</taxon>
        <taxon>Pseudomonadota</taxon>
        <taxon>Gammaproteobacteria</taxon>
        <taxon>Enterobacterales</taxon>
        <taxon>Erwiniaceae</taxon>
        <taxon>Pantoea</taxon>
    </lineage>
</organism>
<evidence type="ECO:0000256" key="2">
    <source>
        <dbReference type="ARBA" id="ARBA00022801"/>
    </source>
</evidence>
<sequence>MIFSKYNLNETTFIKDGAQPIVSAMSLRPAVFPVTGRLTPQRTSSLYSEEYDMTTKRTLFKGGIILTLDANVPNLDVGDVLVEDDRIAAVGPALQADDAEVIDASGHIVMPGLIDAHHHMWLGVMRRMMPDVDDLFAYIDVVAEKLGAHYRPLDMYLSTRLTAAASLDAGITTVIDACHNARSPAHTDAALDALQESGIRALHMVGAAMDKQASVAHLPGDLPRLAQRWNTAESLVRVGLFGQLNLDWWQVARDLDMRILTEFIGDLAKLGPEFAKPGVLGTHNIFNHCSRVPQETWQLLAEAGVNVTVNPRSDALFGFDDESFAYQQAVDHGLTPALGIDLDTAFGSDMFGEMHALFGQQRSAMRYRRFRGEVHAPAPVTVAAVLKAATVNGARAAGLEEQIGTLTPGKQADIIMVRTSSVAVFPVTNVTGTVVQAIERADVDTVMVAGQLRKRAGQLIGVDLTALNADITASRDYLIKASGWHADRFTAA</sequence>
<evidence type="ECO:0000313" key="4">
    <source>
        <dbReference type="EMBL" id="QDY44179.1"/>
    </source>
</evidence>
<dbReference type="EMBL" id="CP032703">
    <property type="protein sequence ID" value="QDY44179.1"/>
    <property type="molecule type" value="Genomic_DNA"/>
</dbReference>
<dbReference type="Pfam" id="PF01979">
    <property type="entry name" value="Amidohydro_1"/>
    <property type="match status" value="1"/>
</dbReference>
<name>A0A518XJ35_9GAMM</name>
<keyword evidence="4" id="KW-0614">Plasmid</keyword>
<dbReference type="InterPro" id="IPR011059">
    <property type="entry name" value="Metal-dep_hydrolase_composite"/>
</dbReference>